<accession>A0ABS9NND5</accession>
<protein>
    <submittedName>
        <fullName evidence="3">NfeD family protein</fullName>
    </submittedName>
</protein>
<comment type="caution">
    <text evidence="3">The sequence shown here is derived from an EMBL/GenBank/DDBJ whole genome shotgun (WGS) entry which is preliminary data.</text>
</comment>
<feature type="domain" description="NfeD-like C-terminal" evidence="2">
    <location>
        <begin position="89"/>
        <end position="146"/>
    </location>
</feature>
<keyword evidence="1" id="KW-0472">Membrane</keyword>
<dbReference type="EMBL" id="JAKOOW010000025">
    <property type="protein sequence ID" value="MCG6504294.1"/>
    <property type="molecule type" value="Genomic_DNA"/>
</dbReference>
<keyword evidence="4" id="KW-1185">Reference proteome</keyword>
<dbReference type="InterPro" id="IPR002810">
    <property type="entry name" value="NfeD-like_C"/>
</dbReference>
<name>A0ABS9NND5_9NEIS</name>
<feature type="transmembrane region" description="Helical" evidence="1">
    <location>
        <begin position="50"/>
        <end position="75"/>
    </location>
</feature>
<evidence type="ECO:0000256" key="1">
    <source>
        <dbReference type="SAM" id="Phobius"/>
    </source>
</evidence>
<feature type="transmembrane region" description="Helical" evidence="1">
    <location>
        <begin position="16"/>
        <end position="44"/>
    </location>
</feature>
<dbReference type="Pfam" id="PF01957">
    <property type="entry name" value="NfeD"/>
    <property type="match status" value="1"/>
</dbReference>
<sequence length="147" mass="15574">MPKLPDKEHTVSQWSYWMIAAAVVFVLELFVGTVYLLVLAAALAGTSLSVLLFGIPLPVALVVAAALSGAGVYAVHRNRSAHKPADSNDLDIGQPVSVEAALPNGHWRVFYRGAPWEAKNTGSAELQAGGSAEICGKEGIVLLVRKR</sequence>
<dbReference type="Gene3D" id="2.40.50.140">
    <property type="entry name" value="Nucleic acid-binding proteins"/>
    <property type="match status" value="1"/>
</dbReference>
<keyword evidence="1" id="KW-0812">Transmembrane</keyword>
<reference evidence="3 4" key="1">
    <citation type="submission" date="2022-02" db="EMBL/GenBank/DDBJ databases">
        <title>Genome sequence data of Kingella unionensis sp. nov. strain CICC 24913 (CCUG 75125).</title>
        <authorList>
            <person name="Xiao M."/>
        </authorList>
    </citation>
    <scope>NUCLEOTIDE SEQUENCE [LARGE SCALE GENOMIC DNA]</scope>
    <source>
        <strain evidence="3 4">CICC 24913</strain>
    </source>
</reference>
<keyword evidence="1" id="KW-1133">Transmembrane helix</keyword>
<organism evidence="3 4">
    <name type="scientific">Kingella pumchi</name>
    <dbReference type="NCBI Taxonomy" id="2779506"/>
    <lineage>
        <taxon>Bacteria</taxon>
        <taxon>Pseudomonadati</taxon>
        <taxon>Pseudomonadota</taxon>
        <taxon>Betaproteobacteria</taxon>
        <taxon>Neisseriales</taxon>
        <taxon>Neisseriaceae</taxon>
        <taxon>Kingella</taxon>
    </lineage>
</organism>
<dbReference type="Proteomes" id="UP001298424">
    <property type="component" value="Unassembled WGS sequence"/>
</dbReference>
<evidence type="ECO:0000313" key="3">
    <source>
        <dbReference type="EMBL" id="MCG6504294.1"/>
    </source>
</evidence>
<evidence type="ECO:0000313" key="4">
    <source>
        <dbReference type="Proteomes" id="UP001298424"/>
    </source>
</evidence>
<proteinExistence type="predicted"/>
<evidence type="ECO:0000259" key="2">
    <source>
        <dbReference type="Pfam" id="PF01957"/>
    </source>
</evidence>
<dbReference type="RefSeq" id="WP_238747631.1">
    <property type="nucleotide sequence ID" value="NZ_JAKOOW010000025.1"/>
</dbReference>
<gene>
    <name evidence="3" type="ORF">MB824_07280</name>
</gene>
<dbReference type="InterPro" id="IPR012340">
    <property type="entry name" value="NA-bd_OB-fold"/>
</dbReference>